<sequence length="592" mass="68237">LPFQYEKGKLNFDNTLVNAEDSIFRVKGKINNRENIITLEGTGELNKRLKYKIEKLSSLFSEVSIKTPVRFESFKIIYNNSTFTYLGEHGISGHKLNLNLNKEKDSLNLNIVFLNKSSDLKIQIKNKSTQTDLKVEGNLELKDLSEVFDFKKHEFAGRLETSLNLSIPNNLKKKNIKSLINFYLDSNLISQESYLKLNDVKYIFNGTPVFSIDLLGNFTEEKLKIWDFSLKWDSHQIKGNLILSKKKKYLYLTGNLSGKSADLRKFIKKEKPSEESKDIFQILDEIPLIANINFHVDNLILPTSHQFENINGEITFDNRNKLFMVEIPEFQFCGLNGQAIYQKNSNNQYTFVEVFLSKGDFLDLFSCLYPEEMPEAILEGSYKLKGYFYAEGDKEKIVKNGEGALDITSKKGYIYRAPVLARVLAFLSPIDLFRGKVTNLETNLLEYEELNIGAVIENSTLKLYNGFLSAIGFRLFGEGNVDLSKESLNLTFYVSPFKTIDVIIEKIPYLGKLILGKPRMLVYLPLKVIGPYRNYNIIPLHPSSIGRGVFDFVFRIFGIPEEFFQKVPRVQELKKQKMLEFKEKYEKTRESP</sequence>
<dbReference type="EMBL" id="PNJD01000086">
    <property type="protein sequence ID" value="PMP97958.1"/>
    <property type="molecule type" value="Genomic_DNA"/>
</dbReference>
<protein>
    <submittedName>
        <fullName evidence="1">Uncharacterized protein</fullName>
    </submittedName>
</protein>
<name>A0A2N7QG82_9BACT</name>
<evidence type="ECO:0000313" key="2">
    <source>
        <dbReference type="Proteomes" id="UP000235619"/>
    </source>
</evidence>
<accession>A0A2N7QG82</accession>
<dbReference type="Proteomes" id="UP000235619">
    <property type="component" value="Unassembled WGS sequence"/>
</dbReference>
<proteinExistence type="predicted"/>
<gene>
    <name evidence="1" type="ORF">C0169_01375</name>
</gene>
<feature type="non-terminal residue" evidence="1">
    <location>
        <position position="1"/>
    </location>
</feature>
<comment type="caution">
    <text evidence="1">The sequence shown here is derived from an EMBL/GenBank/DDBJ whole genome shotgun (WGS) entry which is preliminary data.</text>
</comment>
<dbReference type="AlphaFoldDB" id="A0A2N7QG82"/>
<evidence type="ECO:0000313" key="1">
    <source>
        <dbReference type="EMBL" id="PMP97958.1"/>
    </source>
</evidence>
<organism evidence="1 2">
    <name type="scientific">Thermodesulfobacterium geofontis</name>
    <dbReference type="NCBI Taxonomy" id="1295609"/>
    <lineage>
        <taxon>Bacteria</taxon>
        <taxon>Pseudomonadati</taxon>
        <taxon>Thermodesulfobacteriota</taxon>
        <taxon>Thermodesulfobacteria</taxon>
        <taxon>Thermodesulfobacteriales</taxon>
        <taxon>Thermodesulfobacteriaceae</taxon>
        <taxon>Thermodesulfobacterium</taxon>
    </lineage>
</organism>
<reference evidence="1 2" key="1">
    <citation type="submission" date="2018-01" db="EMBL/GenBank/DDBJ databases">
        <title>Metagenomic assembled genomes from two thermal pools in the Uzon Caldera, Kamchatka, Russia.</title>
        <authorList>
            <person name="Wilkins L."/>
            <person name="Ettinger C."/>
        </authorList>
    </citation>
    <scope>NUCLEOTIDE SEQUENCE [LARGE SCALE GENOMIC DNA]</scope>
    <source>
        <strain evidence="1">ARK-04</strain>
    </source>
</reference>